<keyword evidence="3" id="KW-1185">Reference proteome</keyword>
<keyword evidence="1" id="KW-0175">Coiled coil</keyword>
<dbReference type="EMBL" id="JAUPFM010000016">
    <property type="protein sequence ID" value="KAK2825791.1"/>
    <property type="molecule type" value="Genomic_DNA"/>
</dbReference>
<organism evidence="2 3">
    <name type="scientific">Channa striata</name>
    <name type="common">Snakehead murrel</name>
    <name type="synonym">Ophicephalus striatus</name>
    <dbReference type="NCBI Taxonomy" id="64152"/>
    <lineage>
        <taxon>Eukaryota</taxon>
        <taxon>Metazoa</taxon>
        <taxon>Chordata</taxon>
        <taxon>Craniata</taxon>
        <taxon>Vertebrata</taxon>
        <taxon>Euteleostomi</taxon>
        <taxon>Actinopterygii</taxon>
        <taxon>Neopterygii</taxon>
        <taxon>Teleostei</taxon>
        <taxon>Neoteleostei</taxon>
        <taxon>Acanthomorphata</taxon>
        <taxon>Anabantaria</taxon>
        <taxon>Anabantiformes</taxon>
        <taxon>Channoidei</taxon>
        <taxon>Channidae</taxon>
        <taxon>Channa</taxon>
    </lineage>
</organism>
<evidence type="ECO:0000313" key="2">
    <source>
        <dbReference type="EMBL" id="KAK2825791.1"/>
    </source>
</evidence>
<comment type="caution">
    <text evidence="2">The sequence shown here is derived from an EMBL/GenBank/DDBJ whole genome shotgun (WGS) entry which is preliminary data.</text>
</comment>
<dbReference type="AlphaFoldDB" id="A0AA88SAX8"/>
<proteinExistence type="predicted"/>
<feature type="coiled-coil region" evidence="1">
    <location>
        <begin position="48"/>
        <end position="110"/>
    </location>
</feature>
<evidence type="ECO:0000313" key="3">
    <source>
        <dbReference type="Proteomes" id="UP001187415"/>
    </source>
</evidence>
<accession>A0AA88SAX8</accession>
<reference evidence="2" key="1">
    <citation type="submission" date="2023-07" db="EMBL/GenBank/DDBJ databases">
        <title>Chromosome-level Genome Assembly of Striped Snakehead (Channa striata).</title>
        <authorList>
            <person name="Liu H."/>
        </authorList>
    </citation>
    <scope>NUCLEOTIDE SEQUENCE</scope>
    <source>
        <strain evidence="2">Gz</strain>
        <tissue evidence="2">Muscle</tissue>
    </source>
</reference>
<sequence>MWRVNRRMQEEWMKHEDELRIVCQSSRKDIDELQTQMASILIGHAKQKDVLQDKNLTLQKTLEEMVNELRTSQERCAHTQDELDRCKQTLQEAEEESARCREQAVKLNAQSAEMEGLICERNKRENTLVEERDATSHRVLEKAKELIDAAVGVWEERASVKRQTYEGLDYMHIHKISINSEEFINTLSEVLQVNNVSDVCRELNSVLLSSEEQGMRQLSEVLRCTLVVFQSQSGRAEVYGEDSAIRVHAIFIRSGNYYMIVARHSDSDDSSYTFNLARLPEFRMLKCDRATEEEEKYLDNESISADKAVTETFEITLLQPEV</sequence>
<protein>
    <submittedName>
        <fullName evidence="2">Uncharacterized protein</fullName>
    </submittedName>
</protein>
<gene>
    <name evidence="2" type="ORF">Q5P01_020005</name>
</gene>
<evidence type="ECO:0000256" key="1">
    <source>
        <dbReference type="SAM" id="Coils"/>
    </source>
</evidence>
<dbReference type="Proteomes" id="UP001187415">
    <property type="component" value="Unassembled WGS sequence"/>
</dbReference>
<name>A0AA88SAX8_CHASR</name>